<dbReference type="CDD" id="cd16015">
    <property type="entry name" value="LTA_synthase"/>
    <property type="match status" value="1"/>
</dbReference>
<accession>A0A381D963</accession>
<dbReference type="GO" id="GO:0005886">
    <property type="term" value="C:plasma membrane"/>
    <property type="evidence" value="ECO:0007669"/>
    <property type="project" value="UniProtKB-SubCell"/>
</dbReference>
<dbReference type="PANTHER" id="PTHR47371">
    <property type="entry name" value="LIPOTEICHOIC ACID SYNTHASE"/>
    <property type="match status" value="1"/>
</dbReference>
<dbReference type="InterPro" id="IPR050448">
    <property type="entry name" value="OpgB/LTA_synthase_biosynth"/>
</dbReference>
<dbReference type="Pfam" id="PF00884">
    <property type="entry name" value="Sulfatase"/>
    <property type="match status" value="1"/>
</dbReference>
<dbReference type="EMBL" id="CP018788">
    <property type="protein sequence ID" value="ARQ98944.1"/>
    <property type="molecule type" value="Genomic_DNA"/>
</dbReference>
<dbReference type="Proteomes" id="UP000194309">
    <property type="component" value="Chromosome"/>
</dbReference>
<keyword evidence="4" id="KW-1133">Transmembrane helix</keyword>
<name>A0A1X9SRQ2_9BACT</name>
<dbReference type="PANTHER" id="PTHR47371:SF3">
    <property type="entry name" value="PHOSPHOGLYCEROL TRANSFERASE I"/>
    <property type="match status" value="1"/>
</dbReference>
<evidence type="ECO:0000256" key="4">
    <source>
        <dbReference type="ARBA" id="ARBA00022989"/>
    </source>
</evidence>
<keyword evidence="7" id="KW-1185">Reference proteome</keyword>
<dbReference type="KEGG" id="cdev:CIGN_0648"/>
<reference evidence="6 7" key="1">
    <citation type="journal article" date="2017" name="Genome Biol. Evol.">
        <title>Comparative Genomic Analysis Identifies a Campylobacter Clade Deficient in Selenium Metabolism.</title>
        <authorList>
            <person name="Miller W.G."/>
            <person name="Yee E."/>
            <person name="Lopes B.S."/>
            <person name="Chapman M.H."/>
            <person name="Huynh S."/>
            <person name="Bono J.L."/>
            <person name="Parker C.T."/>
            <person name="Strachan N.J.C."/>
            <person name="Forbes K.J."/>
        </authorList>
    </citation>
    <scope>NUCLEOTIDE SEQUENCE [LARGE SCALE GENOMIC DNA]</scope>
    <source>
        <strain evidence="6 7">NCTC 13003</strain>
    </source>
</reference>
<protein>
    <submittedName>
        <fullName evidence="6">Phosphoglycerol transferase</fullName>
    </submittedName>
</protein>
<organism evidence="6 7">
    <name type="scientific">Campylobacter devanensis</name>
    <dbReference type="NCBI Taxonomy" id="3161138"/>
    <lineage>
        <taxon>Bacteria</taxon>
        <taxon>Pseudomonadati</taxon>
        <taxon>Campylobacterota</taxon>
        <taxon>Epsilonproteobacteria</taxon>
        <taxon>Campylobacterales</taxon>
        <taxon>Campylobacteraceae</taxon>
        <taxon>Campylobacter</taxon>
    </lineage>
</organism>
<evidence type="ECO:0000256" key="1">
    <source>
        <dbReference type="ARBA" id="ARBA00004651"/>
    </source>
</evidence>
<dbReference type="AlphaFoldDB" id="A0A1X9SRQ2"/>
<dbReference type="SUPFAM" id="SSF53649">
    <property type="entry name" value="Alkaline phosphatase-like"/>
    <property type="match status" value="1"/>
</dbReference>
<dbReference type="InterPro" id="IPR017850">
    <property type="entry name" value="Alkaline_phosphatase_core_sf"/>
</dbReference>
<keyword evidence="3" id="KW-0812">Transmembrane</keyword>
<evidence type="ECO:0000313" key="7">
    <source>
        <dbReference type="Proteomes" id="UP000194309"/>
    </source>
</evidence>
<dbReference type="Gene3D" id="3.40.720.10">
    <property type="entry name" value="Alkaline Phosphatase, subunit A"/>
    <property type="match status" value="1"/>
</dbReference>
<evidence type="ECO:0000256" key="5">
    <source>
        <dbReference type="ARBA" id="ARBA00023136"/>
    </source>
</evidence>
<keyword evidence="5" id="KW-0472">Membrane</keyword>
<dbReference type="OrthoDB" id="9760224at2"/>
<proteinExistence type="predicted"/>
<evidence type="ECO:0000256" key="3">
    <source>
        <dbReference type="ARBA" id="ARBA00022692"/>
    </source>
</evidence>
<dbReference type="InterPro" id="IPR000917">
    <property type="entry name" value="Sulfatase_N"/>
</dbReference>
<dbReference type="STRING" id="1660064.CIGN_0648"/>
<sequence>MRKIITQILIFTAIYMAIFALMRAVMLYNLIEHDIDDWGGVFWHGLGHDMRTFSAIFLPIFLSGFLSYLGGFIKLNLAKFYQIISSIYIAIVSFIVVIFAFINYYYYQIYQNKIDMFIFGLKDDDTAALISIIWNDYPVILILLCALVFAILCGYLNSKILKIKFKKSNQPIWILIICNIILIYAYTVALRAHPVYNALRASTYQFSTFKPFNEISTNPIMALSWASKEYKNQANFPYVDINRGKELQKRLFDMFATTKQNSNHAKMHIHFNLMESFGLGLLQEDEKLEKLLLGSLYSHFQSDFVFKRFLPSTNGTIDSLNRILFQSPIINLTSSKFQKTKLPYTVIDIYKKAGYRVVFAYAGNSAWYNINYFLKAQGVDEIIDETILMQEYTNAKESKHPYGIKDEYMYNKIYEIFNNATKPTLIISLGISNHPPYLHKGKNELNLDLNSSEISRYSTDYKALLNAYSYANNSFGDYLNKIKNSKFKDKIIVAATGDHANREYKFDYKNEIAFGISVPFYLYIPQNLQNNIYYDKDRIGSHKDIFPTLYNLSLNETKYLNIGGKNMLSKPSDERFEFAMHINVWADNDGIYPISSTKGYRYQNSNTLKNSNDSFELDESKAQFHKLYEEFSYYQLAWRLGLMK</sequence>
<dbReference type="GO" id="GO:0016740">
    <property type="term" value="F:transferase activity"/>
    <property type="evidence" value="ECO:0007669"/>
    <property type="project" value="UniProtKB-KW"/>
</dbReference>
<evidence type="ECO:0000256" key="2">
    <source>
        <dbReference type="ARBA" id="ARBA00022475"/>
    </source>
</evidence>
<keyword evidence="2" id="KW-1003">Cell membrane</keyword>
<comment type="subcellular location">
    <subcellularLocation>
        <location evidence="1">Cell membrane</location>
        <topology evidence="1">Multi-pass membrane protein</topology>
    </subcellularLocation>
</comment>
<keyword evidence="6" id="KW-0808">Transferase</keyword>
<accession>A0A1X9SRQ2</accession>
<evidence type="ECO:0000313" key="6">
    <source>
        <dbReference type="EMBL" id="ARQ98944.1"/>
    </source>
</evidence>
<gene>
    <name evidence="6" type="ORF">CIGN_0648</name>
</gene>